<evidence type="ECO:0000256" key="1">
    <source>
        <dbReference type="SAM" id="MobiDB-lite"/>
    </source>
</evidence>
<reference evidence="2" key="1">
    <citation type="submission" date="2022-07" db="EMBL/GenBank/DDBJ databases">
        <title>Fungi with potential for degradation of polypropylene.</title>
        <authorList>
            <person name="Gostincar C."/>
        </authorList>
    </citation>
    <scope>NUCLEOTIDE SEQUENCE</scope>
    <source>
        <strain evidence="2">EXF-13287</strain>
    </source>
</reference>
<organism evidence="2 3">
    <name type="scientific">Coniochaeta hoffmannii</name>
    <dbReference type="NCBI Taxonomy" id="91930"/>
    <lineage>
        <taxon>Eukaryota</taxon>
        <taxon>Fungi</taxon>
        <taxon>Dikarya</taxon>
        <taxon>Ascomycota</taxon>
        <taxon>Pezizomycotina</taxon>
        <taxon>Sordariomycetes</taxon>
        <taxon>Sordariomycetidae</taxon>
        <taxon>Coniochaetales</taxon>
        <taxon>Coniochaetaceae</taxon>
        <taxon>Coniochaeta</taxon>
    </lineage>
</organism>
<feature type="compositionally biased region" description="Polar residues" evidence="1">
    <location>
        <begin position="161"/>
        <end position="178"/>
    </location>
</feature>
<evidence type="ECO:0000313" key="2">
    <source>
        <dbReference type="EMBL" id="KAJ9150532.1"/>
    </source>
</evidence>
<sequence>MSGAGKSTETEGSTSTSEMSGGNVVKRALEDKGKEVDRCASTAPTADKNRLVASKPPTPFAEQQEEGQDDATANWLAIKRELDAEREEMNLLAAAASGSHDSIPSDTTPGTAPVDKTPISLAAVKIKLHSVKLGDTALWTTAATSSDDGASPRVTMPPLPSQGQRRTVRSTTPLLSGG</sequence>
<feature type="region of interest" description="Disordered" evidence="1">
    <location>
        <begin position="1"/>
        <end position="72"/>
    </location>
</feature>
<feature type="region of interest" description="Disordered" evidence="1">
    <location>
        <begin position="95"/>
        <end position="114"/>
    </location>
</feature>
<evidence type="ECO:0000313" key="3">
    <source>
        <dbReference type="Proteomes" id="UP001174691"/>
    </source>
</evidence>
<dbReference type="AlphaFoldDB" id="A0AA38RYS7"/>
<dbReference type="Proteomes" id="UP001174691">
    <property type="component" value="Unassembled WGS sequence"/>
</dbReference>
<feature type="region of interest" description="Disordered" evidence="1">
    <location>
        <begin position="143"/>
        <end position="178"/>
    </location>
</feature>
<dbReference type="EMBL" id="JANBVN010000070">
    <property type="protein sequence ID" value="KAJ9150532.1"/>
    <property type="molecule type" value="Genomic_DNA"/>
</dbReference>
<accession>A0AA38RYS7</accession>
<feature type="compositionally biased region" description="Polar residues" evidence="1">
    <location>
        <begin position="99"/>
        <end position="110"/>
    </location>
</feature>
<gene>
    <name evidence="2" type="ORF">NKR19_g5245</name>
</gene>
<comment type="caution">
    <text evidence="2">The sequence shown here is derived from an EMBL/GenBank/DDBJ whole genome shotgun (WGS) entry which is preliminary data.</text>
</comment>
<feature type="compositionally biased region" description="Low complexity" evidence="1">
    <location>
        <begin position="1"/>
        <end position="22"/>
    </location>
</feature>
<keyword evidence="3" id="KW-1185">Reference proteome</keyword>
<feature type="compositionally biased region" description="Basic and acidic residues" evidence="1">
    <location>
        <begin position="27"/>
        <end position="38"/>
    </location>
</feature>
<proteinExistence type="predicted"/>
<protein>
    <submittedName>
        <fullName evidence="2">Uncharacterized protein</fullName>
    </submittedName>
</protein>
<name>A0AA38RYS7_9PEZI</name>